<evidence type="ECO:0000259" key="2">
    <source>
        <dbReference type="Pfam" id="PF07859"/>
    </source>
</evidence>
<keyword evidence="4" id="KW-1185">Reference proteome</keyword>
<proteinExistence type="predicted"/>
<name>A0A9P4XUP9_CRYP1</name>
<dbReference type="EMBL" id="MU032351">
    <property type="protein sequence ID" value="KAF3761617.1"/>
    <property type="molecule type" value="Genomic_DNA"/>
</dbReference>
<dbReference type="RefSeq" id="XP_040772596.1">
    <property type="nucleotide sequence ID" value="XM_040917758.1"/>
</dbReference>
<dbReference type="OrthoDB" id="408631at2759"/>
<feature type="domain" description="Alpha/beta hydrolase fold-3" evidence="2">
    <location>
        <begin position="111"/>
        <end position="344"/>
    </location>
</feature>
<dbReference type="AlphaFoldDB" id="A0A9P4XUP9"/>
<comment type="caution">
    <text evidence="3">The sequence shown here is derived from an EMBL/GenBank/DDBJ whole genome shotgun (WGS) entry which is preliminary data.</text>
</comment>
<evidence type="ECO:0000313" key="3">
    <source>
        <dbReference type="EMBL" id="KAF3761617.1"/>
    </source>
</evidence>
<organism evidence="3 4">
    <name type="scientific">Cryphonectria parasitica (strain ATCC 38755 / EP155)</name>
    <dbReference type="NCBI Taxonomy" id="660469"/>
    <lineage>
        <taxon>Eukaryota</taxon>
        <taxon>Fungi</taxon>
        <taxon>Dikarya</taxon>
        <taxon>Ascomycota</taxon>
        <taxon>Pezizomycotina</taxon>
        <taxon>Sordariomycetes</taxon>
        <taxon>Sordariomycetidae</taxon>
        <taxon>Diaporthales</taxon>
        <taxon>Cryphonectriaceae</taxon>
        <taxon>Cryphonectria-Endothia species complex</taxon>
        <taxon>Cryphonectria</taxon>
    </lineage>
</organism>
<dbReference type="InterPro" id="IPR029058">
    <property type="entry name" value="AB_hydrolase_fold"/>
</dbReference>
<dbReference type="InterPro" id="IPR050300">
    <property type="entry name" value="GDXG_lipolytic_enzyme"/>
</dbReference>
<reference evidence="3" key="1">
    <citation type="journal article" date="2020" name="Phytopathology">
        <title>Genome sequence of the chestnut blight fungus Cryphonectria parasitica EP155: A fundamental resource for an archetypical invasive plant pathogen.</title>
        <authorList>
            <person name="Crouch J.A."/>
            <person name="Dawe A."/>
            <person name="Aerts A."/>
            <person name="Barry K."/>
            <person name="Churchill A.C.L."/>
            <person name="Grimwood J."/>
            <person name="Hillman B."/>
            <person name="Milgroom M.G."/>
            <person name="Pangilinan J."/>
            <person name="Smith M."/>
            <person name="Salamov A."/>
            <person name="Schmutz J."/>
            <person name="Yadav J."/>
            <person name="Grigoriev I.V."/>
            <person name="Nuss D."/>
        </authorList>
    </citation>
    <scope>NUCLEOTIDE SEQUENCE</scope>
    <source>
        <strain evidence="3">EP155</strain>
    </source>
</reference>
<dbReference type="Proteomes" id="UP000803844">
    <property type="component" value="Unassembled WGS sequence"/>
</dbReference>
<dbReference type="GeneID" id="63834887"/>
<accession>A0A9P4XUP9</accession>
<dbReference type="Pfam" id="PF07859">
    <property type="entry name" value="Abhydrolase_3"/>
    <property type="match status" value="1"/>
</dbReference>
<dbReference type="PANTHER" id="PTHR48081">
    <property type="entry name" value="AB HYDROLASE SUPERFAMILY PROTEIN C4A8.06C"/>
    <property type="match status" value="1"/>
</dbReference>
<keyword evidence="1" id="KW-0378">Hydrolase</keyword>
<evidence type="ECO:0000313" key="4">
    <source>
        <dbReference type="Proteomes" id="UP000803844"/>
    </source>
</evidence>
<sequence>MASPEGMINPLHSSVIDRVDPDFARVYNKYQAPKLRADQVPYEIYNQDRPKYTVPTHEIEGPIADVEGITLHKVPVTHPKGEIAIQVIRPTANAIASGGLATSDGLLPAYIDFHGGGFVIGSLATDATFCRGVAHHVGCIVVNVDYRLAPEYPHPTQVLDCLDALRWVVFRAGELGIDADRLAVGGFSAGGCLAAALALLVRDEEGGGDGNHAKIKIPPLRLQLLVVPVLDCRFVPEEEDGRCDPATTPYASYTALHDAPCLPMHRLVWFYNLWLGKGALRASNAADFRASPMTASSHAGLAPASIHCAALDPLLDEGRLYHQRLVEAGTRSDLTVYDGVGHPFGHWTAEVPAARAFVQDAWVALRKAFR</sequence>
<evidence type="ECO:0000256" key="1">
    <source>
        <dbReference type="ARBA" id="ARBA00022801"/>
    </source>
</evidence>
<gene>
    <name evidence="3" type="ORF">M406DRAFT_265765</name>
</gene>
<dbReference type="InterPro" id="IPR013094">
    <property type="entry name" value="AB_hydrolase_3"/>
</dbReference>
<dbReference type="SUPFAM" id="SSF53474">
    <property type="entry name" value="alpha/beta-Hydrolases"/>
    <property type="match status" value="1"/>
</dbReference>
<dbReference type="GO" id="GO:0016787">
    <property type="term" value="F:hydrolase activity"/>
    <property type="evidence" value="ECO:0007669"/>
    <property type="project" value="UniProtKB-KW"/>
</dbReference>
<dbReference type="Gene3D" id="3.40.50.1820">
    <property type="entry name" value="alpha/beta hydrolase"/>
    <property type="match status" value="1"/>
</dbReference>
<dbReference type="PANTHER" id="PTHR48081:SF8">
    <property type="entry name" value="ALPHA_BETA HYDROLASE FOLD-3 DOMAIN-CONTAINING PROTEIN-RELATED"/>
    <property type="match status" value="1"/>
</dbReference>
<protein>
    <recommendedName>
        <fullName evidence="2">Alpha/beta hydrolase fold-3 domain-containing protein</fullName>
    </recommendedName>
</protein>